<accession>A0A1G1WPU8</accession>
<keyword evidence="1" id="KW-0677">Repeat</keyword>
<dbReference type="EMBL" id="MHCX01000028">
    <property type="protein sequence ID" value="OGY29370.1"/>
    <property type="molecule type" value="Genomic_DNA"/>
</dbReference>
<dbReference type="Gene3D" id="2.180.10.10">
    <property type="entry name" value="RHS repeat-associated core"/>
    <property type="match status" value="4"/>
</dbReference>
<protein>
    <submittedName>
        <fullName evidence="5">Uncharacterized protein</fullName>
    </submittedName>
</protein>
<evidence type="ECO:0000256" key="1">
    <source>
        <dbReference type="ARBA" id="ARBA00022737"/>
    </source>
</evidence>
<feature type="domain" description="Teneurin-like YD-shell" evidence="4">
    <location>
        <begin position="743"/>
        <end position="833"/>
    </location>
</feature>
<dbReference type="Pfam" id="PF20148">
    <property type="entry name" value="DUF6531"/>
    <property type="match status" value="1"/>
</dbReference>
<feature type="chain" id="PRO_5009581256" evidence="2">
    <location>
        <begin position="34"/>
        <end position="1182"/>
    </location>
</feature>
<feature type="signal peptide" evidence="2">
    <location>
        <begin position="1"/>
        <end position="33"/>
    </location>
</feature>
<evidence type="ECO:0000313" key="5">
    <source>
        <dbReference type="EMBL" id="OGY29370.1"/>
    </source>
</evidence>
<proteinExistence type="predicted"/>
<evidence type="ECO:0000259" key="3">
    <source>
        <dbReference type="Pfam" id="PF20148"/>
    </source>
</evidence>
<dbReference type="Pfam" id="PF05593">
    <property type="entry name" value="RHS_repeat"/>
    <property type="match status" value="3"/>
</dbReference>
<keyword evidence="2" id="KW-0732">Signal</keyword>
<dbReference type="InterPro" id="IPR056823">
    <property type="entry name" value="TEN-like_YD-shell"/>
</dbReference>
<evidence type="ECO:0000256" key="2">
    <source>
        <dbReference type="SAM" id="SignalP"/>
    </source>
</evidence>
<dbReference type="InterPro" id="IPR031325">
    <property type="entry name" value="RHS_repeat"/>
</dbReference>
<gene>
    <name evidence="5" type="ORF">A3J50_04550</name>
</gene>
<feature type="domain" description="Teneurin-like YD-shell" evidence="4">
    <location>
        <begin position="838"/>
        <end position="1136"/>
    </location>
</feature>
<comment type="caution">
    <text evidence="5">The sequence shown here is derived from an EMBL/GenBank/DDBJ whole genome shotgun (WGS) entry which is preliminary data.</text>
</comment>
<dbReference type="InterPro" id="IPR006530">
    <property type="entry name" value="YD"/>
</dbReference>
<dbReference type="Pfam" id="PF25023">
    <property type="entry name" value="TEN_YD-shell"/>
    <property type="match status" value="2"/>
</dbReference>
<dbReference type="InterPro" id="IPR050708">
    <property type="entry name" value="T6SS_VgrG/RHS"/>
</dbReference>
<dbReference type="Proteomes" id="UP000177821">
    <property type="component" value="Unassembled WGS sequence"/>
</dbReference>
<feature type="domain" description="DUF6531" evidence="3">
    <location>
        <begin position="66"/>
        <end position="123"/>
    </location>
</feature>
<feature type="non-terminal residue" evidence="5">
    <location>
        <position position="1182"/>
    </location>
</feature>
<dbReference type="InterPro" id="IPR045351">
    <property type="entry name" value="DUF6531"/>
</dbReference>
<dbReference type="AlphaFoldDB" id="A0A1G1WPU8"/>
<evidence type="ECO:0000313" key="6">
    <source>
        <dbReference type="Proteomes" id="UP000177821"/>
    </source>
</evidence>
<reference evidence="5 6" key="1">
    <citation type="journal article" date="2016" name="Nat. Commun.">
        <title>Thousands of microbial genomes shed light on interconnected biogeochemical processes in an aquifer system.</title>
        <authorList>
            <person name="Anantharaman K."/>
            <person name="Brown C.T."/>
            <person name="Hug L.A."/>
            <person name="Sharon I."/>
            <person name="Castelle C.J."/>
            <person name="Probst A.J."/>
            <person name="Thomas B.C."/>
            <person name="Singh A."/>
            <person name="Wilkins M.J."/>
            <person name="Karaoz U."/>
            <person name="Brodie E.L."/>
            <person name="Williams K.H."/>
            <person name="Hubbard S.S."/>
            <person name="Banfield J.F."/>
        </authorList>
    </citation>
    <scope>NUCLEOTIDE SEQUENCE [LARGE SCALE GENOMIC DNA]</scope>
</reference>
<dbReference type="InterPro" id="IPR022385">
    <property type="entry name" value="Rhs_assc_core"/>
</dbReference>
<dbReference type="PANTHER" id="PTHR32305:SF15">
    <property type="entry name" value="PROTEIN RHSA-RELATED"/>
    <property type="match status" value="1"/>
</dbReference>
<name>A0A1G1WPU8_9BACT</name>
<dbReference type="NCBIfam" id="TIGR03696">
    <property type="entry name" value="Rhs_assc_core"/>
    <property type="match status" value="1"/>
</dbReference>
<evidence type="ECO:0000259" key="4">
    <source>
        <dbReference type="Pfam" id="PF25023"/>
    </source>
</evidence>
<dbReference type="PANTHER" id="PTHR32305">
    <property type="match status" value="1"/>
</dbReference>
<organism evidence="5 6">
    <name type="scientific">Candidatus Woykebacteria bacterium RIFCSPHIGHO2_02_FULL_43_16b</name>
    <dbReference type="NCBI Taxonomy" id="1802601"/>
    <lineage>
        <taxon>Bacteria</taxon>
        <taxon>Candidatus Woykeibacteriota</taxon>
    </lineage>
</organism>
<sequence length="1182" mass="133668">MKIKKTLIFRLLSIFILIAFICESSLISSTAYAEVPCWNDGYIDYAYGGDPSLGGGPNPRGSQNAGDPVNVATGNYAYENTDFTIPSRGDPIEFNRFYNSQDGYDGPLGIGWSHNYNIFLVEVVGGSGENYVIRRNPEGDKDEFRQNPDGTYSAPQGVFDTLTKEGQNYVIITKHGTSYRFNSTGYLTSITDRNQNQIILTYDSETGVLTKVADALGRFILFEYNSGQKLSKIIDFTGRTWRYVYANGDLISVTIPSTTEFPFGTTTTYTHNEHNLSSITDAKGNTYLSITYDSVDRVDTMTQGMYSYDFNYSPGFTTVYDRRGNWTDYALNADGTTNKMTQSLTHETSYTYNSAKLITKIVYPKGNSIEYIYDNKGNRLEIRRKPNAGSNQADIVTTFTYEPKYNFIKTLTDPKGYTVTCYYDYEEAILGDLNQDGITTQAQGNLVKIAEPQVAEGTPEAKFTYNSVGQIEKVIDSDGSATKYEYYPLNSYLHKVIQDLGGLNFVSEMTYDLVGNAKTIKDPKGNTTTFEYDSHNNRTKTVSAAPFNYITTYKYDANDNLVQEDRQTDNPGNPWQSTYYTYDSLDKLQTIRDDLGNTTAYSYDANDNLASIKDAELNSNLYEYDERNLLSKVTDAEGNTAEYTYGRNRNLEEIKDAKGNTTTYTYDDLDRLIKITYADNSTEEYTYDANYNLTYKIDPKRQIFYYEYDSLNRMTQKGLFPKGSNPESEVTYVYDLGSKLTSVSDSTGTATYAYDNSNRLTQVTYPGPKSVSYEYDANSNRKKLTYPDSSYITYEYDSLDRPTAIKNESGNSISSYSHDALFRRTQANYANNTQALYQYDAVDRMTKLTNQLTNQPTNKISEFVYTYDKIYNRESMTTLSGIHNYTYDKIYQLKTVDYPSGYTFPDTTFNYDAAGNRISSVNGGTTNYTANSLNQYTQVGGATYAYDSNGNLTSDGTFTYTYDYENRLTSATKTGTTATYKYNTFGRRIEKTVNGITTRFLYDGEHIIAEYDTQGNLKTKYIYGPAVDEPIKGLSPTGTVPEWYYHYDGLGSVTNLTDSSGTVLESYSYDAYGRPQIGSSLGNRFMFTGREFDEETGLYYYRARHYSPVIGRFLERDPLGYIDDNINLYTYVGNNPLNWVDPYGWSKRNRDLLDAASDFCAGWGDGLTYGGTGLVRELFGYD</sequence>
<dbReference type="NCBIfam" id="TIGR01643">
    <property type="entry name" value="YD_repeat_2x"/>
    <property type="match status" value="5"/>
</dbReference>